<dbReference type="OrthoDB" id="5949858at2"/>
<dbReference type="InterPro" id="IPR036388">
    <property type="entry name" value="WH-like_DNA-bd_sf"/>
</dbReference>
<keyword evidence="1" id="KW-0238">DNA-binding</keyword>
<sequence>MESLIKLGLTKLRLNIIIIDNDNKSLVKEEVRLSKSSADLILHPIRMRIIQALVGGARRTRQQISDILTDVPQATMYRHLNMLHKANLIEVVERKPIRGTIEKVYALAKHGADISQHDLKTMNSTDHMELFMKFVGHLIGEYGRYLGQDGYDLVKDGVSFREIELYLSDEEYMQLLQDMRALLTKHVGNEPSGERRRRAIATIVIPGAKPDQHRADLQEEMDEE</sequence>
<dbReference type="InterPro" id="IPR036390">
    <property type="entry name" value="WH_DNA-bd_sf"/>
</dbReference>
<dbReference type="GO" id="GO:0003677">
    <property type="term" value="F:DNA binding"/>
    <property type="evidence" value="ECO:0007669"/>
    <property type="project" value="UniProtKB-KW"/>
</dbReference>
<dbReference type="Pfam" id="PF12840">
    <property type="entry name" value="HTH_20"/>
    <property type="match status" value="1"/>
</dbReference>
<dbReference type="CDD" id="cd00090">
    <property type="entry name" value="HTH_ARSR"/>
    <property type="match status" value="1"/>
</dbReference>
<evidence type="ECO:0000313" key="2">
    <source>
        <dbReference type="EMBL" id="TVY08485.1"/>
    </source>
</evidence>
<dbReference type="AlphaFoldDB" id="A0A559K8M4"/>
<gene>
    <name evidence="2" type="ORF">FPZ49_18820</name>
</gene>
<dbReference type="Proteomes" id="UP000317036">
    <property type="component" value="Unassembled WGS sequence"/>
</dbReference>
<organism evidence="2 3">
    <name type="scientific">Paenibacillus cremeus</name>
    <dbReference type="NCBI Taxonomy" id="2163881"/>
    <lineage>
        <taxon>Bacteria</taxon>
        <taxon>Bacillati</taxon>
        <taxon>Bacillota</taxon>
        <taxon>Bacilli</taxon>
        <taxon>Bacillales</taxon>
        <taxon>Paenibacillaceae</taxon>
        <taxon>Paenibacillus</taxon>
    </lineage>
</organism>
<keyword evidence="3" id="KW-1185">Reference proteome</keyword>
<dbReference type="Gene3D" id="6.10.140.2180">
    <property type="match status" value="1"/>
</dbReference>
<accession>A0A559K8M4</accession>
<name>A0A559K8M4_9BACL</name>
<dbReference type="Gene3D" id="1.10.10.10">
    <property type="entry name" value="Winged helix-like DNA-binding domain superfamily/Winged helix DNA-binding domain"/>
    <property type="match status" value="1"/>
</dbReference>
<protein>
    <submittedName>
        <fullName evidence="2">Helix-turn-helix domain-containing protein</fullName>
    </submittedName>
</protein>
<evidence type="ECO:0000313" key="3">
    <source>
        <dbReference type="Proteomes" id="UP000317036"/>
    </source>
</evidence>
<comment type="caution">
    <text evidence="2">The sequence shown here is derived from an EMBL/GenBank/DDBJ whole genome shotgun (WGS) entry which is preliminary data.</text>
</comment>
<proteinExistence type="predicted"/>
<dbReference type="NCBIfam" id="NF005061">
    <property type="entry name" value="PRK06474.1"/>
    <property type="match status" value="1"/>
</dbReference>
<dbReference type="EMBL" id="VNJI01000023">
    <property type="protein sequence ID" value="TVY08485.1"/>
    <property type="molecule type" value="Genomic_DNA"/>
</dbReference>
<reference evidence="2 3" key="1">
    <citation type="submission" date="2019-07" db="EMBL/GenBank/DDBJ databases">
        <authorList>
            <person name="Kim J."/>
        </authorList>
    </citation>
    <scope>NUCLEOTIDE SEQUENCE [LARGE SCALE GENOMIC DNA]</scope>
    <source>
        <strain evidence="2 3">JC52</strain>
    </source>
</reference>
<dbReference type="InterPro" id="IPR011991">
    <property type="entry name" value="ArsR-like_HTH"/>
</dbReference>
<dbReference type="SUPFAM" id="SSF46785">
    <property type="entry name" value="Winged helix' DNA-binding domain"/>
    <property type="match status" value="1"/>
</dbReference>
<evidence type="ECO:0000256" key="1">
    <source>
        <dbReference type="ARBA" id="ARBA00023125"/>
    </source>
</evidence>